<name>A0ABZ0WV25_9BURK</name>
<feature type="region of interest" description="Disordered" evidence="1">
    <location>
        <begin position="12"/>
        <end position="49"/>
    </location>
</feature>
<dbReference type="EMBL" id="CP139965">
    <property type="protein sequence ID" value="WQD81249.1"/>
    <property type="molecule type" value="Genomic_DNA"/>
</dbReference>
<sequence length="63" mass="6848">MAVTLDRWATAAHGRRRAAAANSDSNEWGNSDDGSDSDSRNGNSVDSHRQRIFPALLRTVHGL</sequence>
<evidence type="ECO:0000313" key="2">
    <source>
        <dbReference type="EMBL" id="WQD81249.1"/>
    </source>
</evidence>
<accession>A0ABZ0WV25</accession>
<feature type="compositionally biased region" description="Low complexity" evidence="1">
    <location>
        <begin position="19"/>
        <end position="32"/>
    </location>
</feature>
<reference evidence="2 3" key="1">
    <citation type="submission" date="2023-12" db="EMBL/GenBank/DDBJ databases">
        <title>Genome sequencing and assembly of bacterial species from a model synthetic community.</title>
        <authorList>
            <person name="Hogle S.L."/>
        </authorList>
    </citation>
    <scope>NUCLEOTIDE SEQUENCE [LARGE SCALE GENOMIC DNA]</scope>
    <source>
        <strain evidence="2 3">HAMBI 2494</strain>
    </source>
</reference>
<dbReference type="Proteomes" id="UP001325479">
    <property type="component" value="Chromosome"/>
</dbReference>
<proteinExistence type="predicted"/>
<keyword evidence="3" id="KW-1185">Reference proteome</keyword>
<dbReference type="RefSeq" id="WP_232833352.1">
    <property type="nucleotide sequence ID" value="NZ_CP139965.1"/>
</dbReference>
<gene>
    <name evidence="2" type="ORF">U0042_08755</name>
</gene>
<evidence type="ECO:0000313" key="3">
    <source>
        <dbReference type="Proteomes" id="UP001325479"/>
    </source>
</evidence>
<organism evidence="2 3">
    <name type="scientific">Paraburkholderia kururiensis</name>
    <dbReference type="NCBI Taxonomy" id="984307"/>
    <lineage>
        <taxon>Bacteria</taxon>
        <taxon>Pseudomonadati</taxon>
        <taxon>Pseudomonadota</taxon>
        <taxon>Betaproteobacteria</taxon>
        <taxon>Burkholderiales</taxon>
        <taxon>Burkholderiaceae</taxon>
        <taxon>Paraburkholderia</taxon>
    </lineage>
</organism>
<protein>
    <submittedName>
        <fullName evidence="2">Uncharacterized protein</fullName>
    </submittedName>
</protein>
<evidence type="ECO:0000256" key="1">
    <source>
        <dbReference type="SAM" id="MobiDB-lite"/>
    </source>
</evidence>